<dbReference type="SMART" id="SM00342">
    <property type="entry name" value="HTH_ARAC"/>
    <property type="match status" value="1"/>
</dbReference>
<keyword evidence="8" id="KW-1185">Reference proteome</keyword>
<dbReference type="Proteomes" id="UP000252631">
    <property type="component" value="Unassembled WGS sequence"/>
</dbReference>
<dbReference type="AlphaFoldDB" id="A0A336JZ44"/>
<keyword evidence="1" id="KW-0805">Transcription regulation</keyword>
<accession>A0A336JZ44</accession>
<dbReference type="GO" id="GO:0043565">
    <property type="term" value="F:sequence-specific DNA binding"/>
    <property type="evidence" value="ECO:0007669"/>
    <property type="project" value="InterPro"/>
</dbReference>
<evidence type="ECO:0000313" key="8">
    <source>
        <dbReference type="Proteomes" id="UP000256343"/>
    </source>
</evidence>
<evidence type="ECO:0000256" key="3">
    <source>
        <dbReference type="ARBA" id="ARBA00023163"/>
    </source>
</evidence>
<evidence type="ECO:0000259" key="4">
    <source>
        <dbReference type="PROSITE" id="PS01124"/>
    </source>
</evidence>
<evidence type="ECO:0000256" key="2">
    <source>
        <dbReference type="ARBA" id="ARBA00023125"/>
    </source>
</evidence>
<protein>
    <submittedName>
        <fullName evidence="6">AraC family transcriptional regulator</fullName>
    </submittedName>
</protein>
<dbReference type="Proteomes" id="UP000256343">
    <property type="component" value="Unassembled WGS sequence"/>
</dbReference>
<evidence type="ECO:0000313" key="6">
    <source>
        <dbReference type="EMBL" id="SSW91291.1"/>
    </source>
</evidence>
<dbReference type="PROSITE" id="PS00041">
    <property type="entry name" value="HTH_ARAC_FAMILY_1"/>
    <property type="match status" value="1"/>
</dbReference>
<dbReference type="Gene3D" id="1.10.10.60">
    <property type="entry name" value="Homeodomain-like"/>
    <property type="match status" value="1"/>
</dbReference>
<keyword evidence="2" id="KW-0238">DNA-binding</keyword>
<dbReference type="SUPFAM" id="SSF46689">
    <property type="entry name" value="Homeodomain-like"/>
    <property type="match status" value="2"/>
</dbReference>
<keyword evidence="3" id="KW-0804">Transcription</keyword>
<dbReference type="PROSITE" id="PS01124">
    <property type="entry name" value="HTH_ARAC_FAMILY_2"/>
    <property type="match status" value="1"/>
</dbReference>
<reference evidence="6 7" key="1">
    <citation type="submission" date="2017-08" db="EMBL/GenBank/DDBJ databases">
        <authorList>
            <person name="de Groot N.N."/>
        </authorList>
    </citation>
    <scope>NUCLEOTIDE SEQUENCE [LARGE SCALE GENOMIC DNA]</scope>
    <source>
        <strain evidence="6 7">JA575</strain>
    </source>
</reference>
<dbReference type="EMBL" id="QRDT01000011">
    <property type="protein sequence ID" value="RED33215.1"/>
    <property type="molecule type" value="Genomic_DNA"/>
</dbReference>
<dbReference type="InterPro" id="IPR009057">
    <property type="entry name" value="Homeodomain-like_sf"/>
</dbReference>
<reference evidence="5 8" key="2">
    <citation type="submission" date="2018-07" db="EMBL/GenBank/DDBJ databases">
        <title>Genomic Encyclopedia of Archaeal and Bacterial Type Strains, Phase II (KMG-II): from individual species to whole genera.</title>
        <authorList>
            <person name="Goeker M."/>
        </authorList>
    </citation>
    <scope>NUCLEOTIDE SEQUENCE [LARGE SCALE GENOMIC DNA]</scope>
    <source>
        <strain evidence="5 8">JA575</strain>
    </source>
</reference>
<gene>
    <name evidence="5" type="ORF">BJ125_11152</name>
    <name evidence="6" type="ORF">SAMN05892882_11152</name>
</gene>
<proteinExistence type="predicted"/>
<dbReference type="PANTHER" id="PTHR46796">
    <property type="entry name" value="HTH-TYPE TRANSCRIPTIONAL ACTIVATOR RHAS-RELATED"/>
    <property type="match status" value="1"/>
</dbReference>
<dbReference type="EMBL" id="UFQQ01000011">
    <property type="protein sequence ID" value="SSW91291.1"/>
    <property type="molecule type" value="Genomic_DNA"/>
</dbReference>
<dbReference type="Pfam" id="PF12833">
    <property type="entry name" value="HTH_18"/>
    <property type="match status" value="1"/>
</dbReference>
<sequence length="193" mass="21740">MHSLTTSGDQPSTARAFVCLAEILKKAAETVQSDPAIAQSYIERAAALLRDVKARHDLMDDMPAAKSCGPGLARWQLNRVLRHIEQNIDCSLRIRDLAQLIDLSPSHFARGFRQSLGVAPRNFLLERRVARAKDLIQSTDLPLSEVALACGLSDQAHLSRIFRRFTGTTPNAWRRQRREREFQIHETRVSSEA</sequence>
<dbReference type="OrthoDB" id="9806208at2"/>
<organism evidence="6 7">
    <name type="scientific">Rhodopseudomonas pentothenatexigens</name>
    <dbReference type="NCBI Taxonomy" id="999699"/>
    <lineage>
        <taxon>Bacteria</taxon>
        <taxon>Pseudomonadati</taxon>
        <taxon>Pseudomonadota</taxon>
        <taxon>Alphaproteobacteria</taxon>
        <taxon>Hyphomicrobiales</taxon>
        <taxon>Nitrobacteraceae</taxon>
        <taxon>Rhodopseudomonas</taxon>
    </lineage>
</organism>
<dbReference type="InterPro" id="IPR018060">
    <property type="entry name" value="HTH_AraC"/>
</dbReference>
<dbReference type="InterPro" id="IPR018062">
    <property type="entry name" value="HTH_AraC-typ_CS"/>
</dbReference>
<evidence type="ECO:0000313" key="5">
    <source>
        <dbReference type="EMBL" id="RED33215.1"/>
    </source>
</evidence>
<evidence type="ECO:0000256" key="1">
    <source>
        <dbReference type="ARBA" id="ARBA00023015"/>
    </source>
</evidence>
<evidence type="ECO:0000313" key="7">
    <source>
        <dbReference type="Proteomes" id="UP000252631"/>
    </source>
</evidence>
<dbReference type="GO" id="GO:0003700">
    <property type="term" value="F:DNA-binding transcription factor activity"/>
    <property type="evidence" value="ECO:0007669"/>
    <property type="project" value="InterPro"/>
</dbReference>
<dbReference type="InterPro" id="IPR050204">
    <property type="entry name" value="AraC_XylS_family_regulators"/>
</dbReference>
<feature type="domain" description="HTH araC/xylS-type" evidence="4">
    <location>
        <begin position="78"/>
        <end position="176"/>
    </location>
</feature>
<name>A0A336JZ44_9BRAD</name>
<dbReference type="PANTHER" id="PTHR46796:SF6">
    <property type="entry name" value="ARAC SUBFAMILY"/>
    <property type="match status" value="1"/>
</dbReference>